<sequence length="229" mass="26067">MALYVPGTNRQTIHLPVIEHTARGCHSQSTIKQSNAPVYINWSFPPSGFIKINTDDSFIPNSGLAGFGGVARDDKGRWIGGFYDRLSKKATSSLTLELWAIHGGLTLAKNYNLKKVIIETDSYDALMLLSVRNDIKSHLDHMLLSVRNDVKSHLDHYVIEEYRRLMSELQICLIHTLRQGNNCVYYLSKLGRKQNQELVILHHPPLSMHQLLWPDMAHIAYARNPKHAM</sequence>
<organism evidence="2 3">
    <name type="scientific">Nicotiana sylvestris</name>
    <name type="common">Wood tobacco</name>
    <name type="synonym">South American tobacco</name>
    <dbReference type="NCBI Taxonomy" id="4096"/>
    <lineage>
        <taxon>Eukaryota</taxon>
        <taxon>Viridiplantae</taxon>
        <taxon>Streptophyta</taxon>
        <taxon>Embryophyta</taxon>
        <taxon>Tracheophyta</taxon>
        <taxon>Spermatophyta</taxon>
        <taxon>Magnoliopsida</taxon>
        <taxon>eudicotyledons</taxon>
        <taxon>Gunneridae</taxon>
        <taxon>Pentapetalae</taxon>
        <taxon>asterids</taxon>
        <taxon>lamiids</taxon>
        <taxon>Solanales</taxon>
        <taxon>Solanaceae</taxon>
        <taxon>Nicotianoideae</taxon>
        <taxon>Nicotianeae</taxon>
        <taxon>Nicotiana</taxon>
    </lineage>
</organism>
<evidence type="ECO:0000313" key="3">
    <source>
        <dbReference type="RefSeq" id="XP_009795398.1"/>
    </source>
</evidence>
<dbReference type="RefSeq" id="XP_009795398.1">
    <property type="nucleotide sequence ID" value="XM_009797096.1"/>
</dbReference>
<dbReference type="GO" id="GO:0004523">
    <property type="term" value="F:RNA-DNA hybrid ribonuclease activity"/>
    <property type="evidence" value="ECO:0007669"/>
    <property type="project" value="InterPro"/>
</dbReference>
<dbReference type="GO" id="GO:0003676">
    <property type="term" value="F:nucleic acid binding"/>
    <property type="evidence" value="ECO:0007669"/>
    <property type="project" value="InterPro"/>
</dbReference>
<name>A0A1U7XWT1_NICSY</name>
<dbReference type="Gene3D" id="3.30.420.10">
    <property type="entry name" value="Ribonuclease H-like superfamily/Ribonuclease H"/>
    <property type="match status" value="1"/>
</dbReference>
<dbReference type="InterPro" id="IPR002156">
    <property type="entry name" value="RNaseH_domain"/>
</dbReference>
<protein>
    <submittedName>
        <fullName evidence="3">Uncharacterized protein LOC104242095</fullName>
    </submittedName>
</protein>
<dbReference type="InterPro" id="IPR044730">
    <property type="entry name" value="RNase_H-like_dom_plant"/>
</dbReference>
<dbReference type="KEGG" id="nsy:104242095"/>
<dbReference type="Pfam" id="PF13456">
    <property type="entry name" value="RVT_3"/>
    <property type="match status" value="1"/>
</dbReference>
<dbReference type="eggNOG" id="KOG1075">
    <property type="taxonomic scope" value="Eukaryota"/>
</dbReference>
<proteinExistence type="predicted"/>
<evidence type="ECO:0000259" key="1">
    <source>
        <dbReference type="Pfam" id="PF13456"/>
    </source>
</evidence>
<feature type="domain" description="RNase H type-1" evidence="1">
    <location>
        <begin position="54"/>
        <end position="151"/>
    </location>
</feature>
<keyword evidence="2" id="KW-1185">Reference proteome</keyword>
<dbReference type="CDD" id="cd06222">
    <property type="entry name" value="RNase_H_like"/>
    <property type="match status" value="1"/>
</dbReference>
<dbReference type="InterPro" id="IPR053151">
    <property type="entry name" value="RNase_H-like"/>
</dbReference>
<evidence type="ECO:0000313" key="2">
    <source>
        <dbReference type="Proteomes" id="UP000189701"/>
    </source>
</evidence>
<dbReference type="SUPFAM" id="SSF53098">
    <property type="entry name" value="Ribonuclease H-like"/>
    <property type="match status" value="1"/>
</dbReference>
<dbReference type="PANTHER" id="PTHR47723:SF19">
    <property type="entry name" value="POLYNUCLEOTIDYL TRANSFERASE, RIBONUCLEASE H-LIKE SUPERFAMILY PROTEIN"/>
    <property type="match status" value="1"/>
</dbReference>
<accession>A0A1U7XWT1</accession>
<dbReference type="AlphaFoldDB" id="A0A1U7XWT1"/>
<gene>
    <name evidence="3" type="primary">LOC104242095</name>
</gene>
<dbReference type="Proteomes" id="UP000189701">
    <property type="component" value="Unplaced"/>
</dbReference>
<dbReference type="GeneID" id="104242095"/>
<dbReference type="PANTHER" id="PTHR47723">
    <property type="entry name" value="OS05G0353850 PROTEIN"/>
    <property type="match status" value="1"/>
</dbReference>
<reference evidence="3" key="2">
    <citation type="submission" date="2025-08" db="UniProtKB">
        <authorList>
            <consortium name="RefSeq"/>
        </authorList>
    </citation>
    <scope>IDENTIFICATION</scope>
    <source>
        <tissue evidence="3">Leaf</tissue>
    </source>
</reference>
<reference evidence="2" key="1">
    <citation type="journal article" date="2013" name="Genome Biol.">
        <title>Reference genomes and transcriptomes of Nicotiana sylvestris and Nicotiana tomentosiformis.</title>
        <authorList>
            <person name="Sierro N."/>
            <person name="Battey J.N."/>
            <person name="Ouadi S."/>
            <person name="Bovet L."/>
            <person name="Goepfert S."/>
            <person name="Bakaher N."/>
            <person name="Peitsch M.C."/>
            <person name="Ivanov N.V."/>
        </authorList>
    </citation>
    <scope>NUCLEOTIDE SEQUENCE [LARGE SCALE GENOMIC DNA]</scope>
</reference>
<dbReference type="InterPro" id="IPR036397">
    <property type="entry name" value="RNaseH_sf"/>
</dbReference>
<dbReference type="InterPro" id="IPR012337">
    <property type="entry name" value="RNaseH-like_sf"/>
</dbReference>